<dbReference type="Proteomes" id="UP000482155">
    <property type="component" value="Unassembled WGS sequence"/>
</dbReference>
<dbReference type="EMBL" id="JAAIVB010000043">
    <property type="protein sequence ID" value="NEX62000.1"/>
    <property type="molecule type" value="Genomic_DNA"/>
</dbReference>
<dbReference type="PANTHER" id="PTHR24166">
    <property type="entry name" value="ROLLING PEBBLES, ISOFORM B"/>
    <property type="match status" value="1"/>
</dbReference>
<comment type="caution">
    <text evidence="4">The sequence shown here is derived from an EMBL/GenBank/DDBJ whole genome shotgun (WGS) entry which is preliminary data.</text>
</comment>
<dbReference type="PANTHER" id="PTHR24166:SF48">
    <property type="entry name" value="PROTEIN VAPYRIN"/>
    <property type="match status" value="1"/>
</dbReference>
<dbReference type="PROSITE" id="PS50297">
    <property type="entry name" value="ANK_REP_REGION"/>
    <property type="match status" value="1"/>
</dbReference>
<feature type="repeat" description="ANK" evidence="3">
    <location>
        <begin position="49"/>
        <end position="81"/>
    </location>
</feature>
<name>A0A6B3SMC6_9BURK</name>
<evidence type="ECO:0000256" key="3">
    <source>
        <dbReference type="PROSITE-ProRule" id="PRU00023"/>
    </source>
</evidence>
<evidence type="ECO:0000256" key="1">
    <source>
        <dbReference type="ARBA" id="ARBA00022737"/>
    </source>
</evidence>
<keyword evidence="2 3" id="KW-0040">ANK repeat</keyword>
<accession>A0A6B3SMC6</accession>
<protein>
    <submittedName>
        <fullName evidence="4">Ankyrin repeat domain-containing protein</fullName>
    </submittedName>
</protein>
<dbReference type="Gene3D" id="1.25.40.20">
    <property type="entry name" value="Ankyrin repeat-containing domain"/>
    <property type="match status" value="1"/>
</dbReference>
<reference evidence="4 5" key="1">
    <citation type="submission" date="2020-02" db="EMBL/GenBank/DDBJ databases">
        <authorList>
            <person name="Kim M.K."/>
        </authorList>
    </citation>
    <scope>NUCLEOTIDE SEQUENCE [LARGE SCALE GENOMIC DNA]</scope>
    <source>
        <strain evidence="4 5">17J57-3</strain>
    </source>
</reference>
<dbReference type="AlphaFoldDB" id="A0A6B3SMC6"/>
<dbReference type="Pfam" id="PF12796">
    <property type="entry name" value="Ank_2"/>
    <property type="match status" value="1"/>
</dbReference>
<keyword evidence="1" id="KW-0677">Repeat</keyword>
<evidence type="ECO:0000313" key="4">
    <source>
        <dbReference type="EMBL" id="NEX62000.1"/>
    </source>
</evidence>
<keyword evidence="5" id="KW-1185">Reference proteome</keyword>
<proteinExistence type="predicted"/>
<dbReference type="InterPro" id="IPR050889">
    <property type="entry name" value="Dendritic_Spine_Reg/Scaffold"/>
</dbReference>
<organism evidence="4 5">
    <name type="scientific">Noviherbaspirillum galbum</name>
    <dbReference type="NCBI Taxonomy" id="2709383"/>
    <lineage>
        <taxon>Bacteria</taxon>
        <taxon>Pseudomonadati</taxon>
        <taxon>Pseudomonadota</taxon>
        <taxon>Betaproteobacteria</taxon>
        <taxon>Burkholderiales</taxon>
        <taxon>Oxalobacteraceae</taxon>
        <taxon>Noviherbaspirillum</taxon>
    </lineage>
</organism>
<sequence>MGKYKSLRSSKPPLVRAARAGDDLAVKAMLEMARRGFIKKFDVNATTKDGTTALMMAAMHGHAEVVRALLSFDGDGLLRGKNAGEFTRRAIGIAVHNHQDDIVDLICEHLVRNLPEHYDGSIWEDQSQGFRSALMRMKAYFASSDRKYHEIIRIFPDTYRT</sequence>
<dbReference type="InterPro" id="IPR002110">
    <property type="entry name" value="Ankyrin_rpt"/>
</dbReference>
<gene>
    <name evidence="4" type="ORF">G3574_13005</name>
</gene>
<dbReference type="SUPFAM" id="SSF48403">
    <property type="entry name" value="Ankyrin repeat"/>
    <property type="match status" value="1"/>
</dbReference>
<evidence type="ECO:0000256" key="2">
    <source>
        <dbReference type="ARBA" id="ARBA00023043"/>
    </source>
</evidence>
<dbReference type="InterPro" id="IPR036770">
    <property type="entry name" value="Ankyrin_rpt-contain_sf"/>
</dbReference>
<evidence type="ECO:0000313" key="5">
    <source>
        <dbReference type="Proteomes" id="UP000482155"/>
    </source>
</evidence>
<dbReference type="PROSITE" id="PS50088">
    <property type="entry name" value="ANK_REPEAT"/>
    <property type="match status" value="1"/>
</dbReference>